<feature type="domain" description="Alpha/beta hydrolase fold-3" evidence="1">
    <location>
        <begin position="102"/>
        <end position="317"/>
    </location>
</feature>
<dbReference type="PANTHER" id="PTHR23024:SF24">
    <property type="entry name" value="ALPHA_BETA HYDROLASE FOLD-3 DOMAIN-CONTAINING PROTEIN"/>
    <property type="match status" value="1"/>
</dbReference>
<dbReference type="Proteomes" id="UP001596282">
    <property type="component" value="Unassembled WGS sequence"/>
</dbReference>
<organism evidence="2 3">
    <name type="scientific">Lactiplantibacillus daowaiensis</name>
    <dbReference type="NCBI Taxonomy" id="2559918"/>
    <lineage>
        <taxon>Bacteria</taxon>
        <taxon>Bacillati</taxon>
        <taxon>Bacillota</taxon>
        <taxon>Bacilli</taxon>
        <taxon>Lactobacillales</taxon>
        <taxon>Lactobacillaceae</taxon>
        <taxon>Lactiplantibacillus</taxon>
    </lineage>
</organism>
<dbReference type="PANTHER" id="PTHR23024">
    <property type="entry name" value="ARYLACETAMIDE DEACETYLASE"/>
    <property type="match status" value="1"/>
</dbReference>
<dbReference type="InterPro" id="IPR029058">
    <property type="entry name" value="AB_hydrolase_fold"/>
</dbReference>
<keyword evidence="3" id="KW-1185">Reference proteome</keyword>
<dbReference type="GO" id="GO:0016787">
    <property type="term" value="F:hydrolase activity"/>
    <property type="evidence" value="ECO:0007669"/>
    <property type="project" value="UniProtKB-KW"/>
</dbReference>
<dbReference type="EMBL" id="JBHSSC010000014">
    <property type="protein sequence ID" value="MFC6180617.1"/>
    <property type="molecule type" value="Genomic_DNA"/>
</dbReference>
<gene>
    <name evidence="2" type="ORF">ACFP5Y_05200</name>
</gene>
<evidence type="ECO:0000313" key="3">
    <source>
        <dbReference type="Proteomes" id="UP001596282"/>
    </source>
</evidence>
<sequence>MLDTVIESTTVIDQVTKITKPWAQNIKSGQFDPLVLQDLAKYKAPATLGHDLTALRAGSQTPPITDPVGQQVTVRNETLTHLGRSVNVEWLTPDVIIGHQLLVYFHGGAFYGGTPQNNTVLLKLIASQSHCEVINVDYGLAPEHPAPAGLLDGLAVIQSLTAKDPQVKIAIGGDSAGANIAMGVASMNRQLGNDNINQQLLLYPVTAPGADHHGPLWDINAFPIIPAQQTILTNYHQLFKQVDTAMTNYYLPLGWQNEAPLIAPLYQSNLATTPDTVICIGEYDPFRPQAWAYAQHLAQADVDTTFVQYQGQNHAFAPLVDRFWQARDVAQMLTERLVSLL</sequence>
<proteinExistence type="predicted"/>
<evidence type="ECO:0000313" key="2">
    <source>
        <dbReference type="EMBL" id="MFC6180617.1"/>
    </source>
</evidence>
<comment type="caution">
    <text evidence="2">The sequence shown here is derived from an EMBL/GenBank/DDBJ whole genome shotgun (WGS) entry which is preliminary data.</text>
</comment>
<dbReference type="InterPro" id="IPR013094">
    <property type="entry name" value="AB_hydrolase_3"/>
</dbReference>
<keyword evidence="2" id="KW-0378">Hydrolase</keyword>
<dbReference type="Gene3D" id="3.40.50.1820">
    <property type="entry name" value="alpha/beta hydrolase"/>
    <property type="match status" value="1"/>
</dbReference>
<dbReference type="Pfam" id="PF07859">
    <property type="entry name" value="Abhydrolase_3"/>
    <property type="match status" value="1"/>
</dbReference>
<dbReference type="SUPFAM" id="SSF53474">
    <property type="entry name" value="alpha/beta-Hydrolases"/>
    <property type="match status" value="1"/>
</dbReference>
<dbReference type="InterPro" id="IPR050466">
    <property type="entry name" value="Carboxylest/Gibb_receptor"/>
</dbReference>
<evidence type="ECO:0000259" key="1">
    <source>
        <dbReference type="Pfam" id="PF07859"/>
    </source>
</evidence>
<dbReference type="RefSeq" id="WP_137628487.1">
    <property type="nucleotide sequence ID" value="NZ_BJDJ01000009.1"/>
</dbReference>
<reference evidence="3" key="1">
    <citation type="journal article" date="2019" name="Int. J. Syst. Evol. Microbiol.">
        <title>The Global Catalogue of Microorganisms (GCM) 10K type strain sequencing project: providing services to taxonomists for standard genome sequencing and annotation.</title>
        <authorList>
            <consortium name="The Broad Institute Genomics Platform"/>
            <consortium name="The Broad Institute Genome Sequencing Center for Infectious Disease"/>
            <person name="Wu L."/>
            <person name="Ma J."/>
        </authorList>
    </citation>
    <scope>NUCLEOTIDE SEQUENCE [LARGE SCALE GENOMIC DNA]</scope>
    <source>
        <strain evidence="3">CCM 8933</strain>
    </source>
</reference>
<name>A0ABW1RZL5_9LACO</name>
<protein>
    <submittedName>
        <fullName evidence="2">Alpha/beta hydrolase</fullName>
    </submittedName>
</protein>
<accession>A0ABW1RZL5</accession>